<dbReference type="PANTHER" id="PTHR43685:SF13">
    <property type="entry name" value="O ANTIGEN BIOSYNTHESIS RHAMNOSYLTRANSFERASE RFBN"/>
    <property type="match status" value="1"/>
</dbReference>
<evidence type="ECO:0000313" key="2">
    <source>
        <dbReference type="EMBL" id="MCU6765398.1"/>
    </source>
</evidence>
<dbReference type="SUPFAM" id="SSF53448">
    <property type="entry name" value="Nucleotide-diphospho-sugar transferases"/>
    <property type="match status" value="1"/>
</dbReference>
<keyword evidence="2" id="KW-0808">Transferase</keyword>
<feature type="domain" description="Glycosyltransferase 2-like" evidence="1">
    <location>
        <begin position="6"/>
        <end position="173"/>
    </location>
</feature>
<dbReference type="PANTHER" id="PTHR43685">
    <property type="entry name" value="GLYCOSYLTRANSFERASE"/>
    <property type="match status" value="1"/>
</dbReference>
<accession>A0ABT2TT24</accession>
<dbReference type="InterPro" id="IPR050834">
    <property type="entry name" value="Glycosyltransf_2"/>
</dbReference>
<name>A0ABT2TT24_9FIRM</name>
<dbReference type="EMBL" id="JAOQJL010000013">
    <property type="protein sequence ID" value="MCU6765398.1"/>
    <property type="molecule type" value="Genomic_DNA"/>
</dbReference>
<keyword evidence="3" id="KW-1185">Reference proteome</keyword>
<organism evidence="2 3">
    <name type="scientific">Blautia ammoniilytica</name>
    <dbReference type="NCBI Taxonomy" id="2981782"/>
    <lineage>
        <taxon>Bacteria</taxon>
        <taxon>Bacillati</taxon>
        <taxon>Bacillota</taxon>
        <taxon>Clostridia</taxon>
        <taxon>Lachnospirales</taxon>
        <taxon>Lachnospiraceae</taxon>
        <taxon>Blautia</taxon>
    </lineage>
</organism>
<dbReference type="InterPro" id="IPR029044">
    <property type="entry name" value="Nucleotide-diphossugar_trans"/>
</dbReference>
<evidence type="ECO:0000313" key="3">
    <source>
        <dbReference type="Proteomes" id="UP001652409"/>
    </source>
</evidence>
<protein>
    <submittedName>
        <fullName evidence="2">Glycosyltransferase</fullName>
        <ecNumber evidence="2">2.4.-.-</ecNumber>
    </submittedName>
</protein>
<dbReference type="GO" id="GO:0016757">
    <property type="term" value="F:glycosyltransferase activity"/>
    <property type="evidence" value="ECO:0007669"/>
    <property type="project" value="UniProtKB-KW"/>
</dbReference>
<dbReference type="RefSeq" id="WP_158421426.1">
    <property type="nucleotide sequence ID" value="NZ_JAOQJL010000013.1"/>
</dbReference>
<proteinExistence type="predicted"/>
<dbReference type="CDD" id="cd00761">
    <property type="entry name" value="Glyco_tranf_GTA_type"/>
    <property type="match status" value="1"/>
</dbReference>
<sequence>MKNVDVIIPTYHPGKDFYQLLKRLDQQTRPIHRILVMNTEESGWKPEWEKEFSQLQVYHLQKSDFDHGGTRKKAAELSLADFMIFMTQDALPADEYLVEHLLKPLEADEKVGAAYARQLPKQDCRFIECYTRSFNYPSVSSVKWEKDTGIYGIKTYFCSNVCAAYNKEIYKEVGGFVDRAIFNEDMIYAGNMAKKGYGIAYQADACVYHSHNYSCSQQFHRNFDLGVSQAEHPEIFDSVPSEGEGMKLVKQTLGYLLKSGHIWLIPQLVLQSGSKYLGYKMGKGYIKLSPKTVLKCTMNREYWKRKE</sequence>
<comment type="caution">
    <text evidence="2">The sequence shown here is derived from an EMBL/GenBank/DDBJ whole genome shotgun (WGS) entry which is preliminary data.</text>
</comment>
<evidence type="ECO:0000259" key="1">
    <source>
        <dbReference type="Pfam" id="PF00535"/>
    </source>
</evidence>
<dbReference type="InterPro" id="IPR001173">
    <property type="entry name" value="Glyco_trans_2-like"/>
</dbReference>
<reference evidence="2 3" key="1">
    <citation type="journal article" date="2021" name="ISME Commun">
        <title>Automated analysis of genomic sequences facilitates high-throughput and comprehensive description of bacteria.</title>
        <authorList>
            <person name="Hitch T.C.A."/>
        </authorList>
    </citation>
    <scope>NUCLEOTIDE SEQUENCE [LARGE SCALE GENOMIC DNA]</scope>
    <source>
        <strain evidence="2 3">Sanger_23</strain>
    </source>
</reference>
<gene>
    <name evidence="2" type="ORF">OCV61_08215</name>
</gene>
<dbReference type="Proteomes" id="UP001652409">
    <property type="component" value="Unassembled WGS sequence"/>
</dbReference>
<keyword evidence="2" id="KW-0328">Glycosyltransferase</keyword>
<dbReference type="Gene3D" id="3.90.550.10">
    <property type="entry name" value="Spore Coat Polysaccharide Biosynthesis Protein SpsA, Chain A"/>
    <property type="match status" value="1"/>
</dbReference>
<dbReference type="Pfam" id="PF00535">
    <property type="entry name" value="Glycos_transf_2"/>
    <property type="match status" value="1"/>
</dbReference>
<dbReference type="EC" id="2.4.-.-" evidence="2"/>